<evidence type="ECO:0000313" key="3">
    <source>
        <dbReference type="EMBL" id="KKN44094.1"/>
    </source>
</evidence>
<keyword evidence="1" id="KW-0597">Phosphoprotein</keyword>
<comment type="caution">
    <text evidence="3">The sequence shown here is derived from an EMBL/GenBank/DDBJ whole genome shotgun (WGS) entry which is preliminary data.</text>
</comment>
<dbReference type="InterPro" id="IPR001789">
    <property type="entry name" value="Sig_transdc_resp-reg_receiver"/>
</dbReference>
<feature type="domain" description="Response regulatory" evidence="2">
    <location>
        <begin position="5"/>
        <end position="118"/>
    </location>
</feature>
<dbReference type="EMBL" id="LAZR01001470">
    <property type="protein sequence ID" value="KKN44094.1"/>
    <property type="molecule type" value="Genomic_DNA"/>
</dbReference>
<evidence type="ECO:0000256" key="1">
    <source>
        <dbReference type="ARBA" id="ARBA00022553"/>
    </source>
</evidence>
<dbReference type="Pfam" id="PF00072">
    <property type="entry name" value="Response_reg"/>
    <property type="match status" value="1"/>
</dbReference>
<dbReference type="InterPro" id="IPR011006">
    <property type="entry name" value="CheY-like_superfamily"/>
</dbReference>
<evidence type="ECO:0000259" key="2">
    <source>
        <dbReference type="PROSITE" id="PS50110"/>
    </source>
</evidence>
<dbReference type="PROSITE" id="PS50110">
    <property type="entry name" value="RESPONSE_REGULATORY"/>
    <property type="match status" value="1"/>
</dbReference>
<sequence>MSEKKIIIVDDDESIRKTFFLILNKNYRVYLAKDSGEALQRFKRAEIDLIIADLKLPHLDGVEMIAKFRELGYRGNVILISAYPDLVKIDELSRLSISHFFVKPLDLDSLNRSIDHLLNSKKT</sequence>
<gene>
    <name evidence="3" type="ORF">LCGC14_0696530</name>
</gene>
<name>A0A0F9QNT2_9ZZZZ</name>
<dbReference type="SUPFAM" id="SSF52172">
    <property type="entry name" value="CheY-like"/>
    <property type="match status" value="1"/>
</dbReference>
<proteinExistence type="predicted"/>
<accession>A0A0F9QNT2</accession>
<dbReference type="PANTHER" id="PTHR44591:SF3">
    <property type="entry name" value="RESPONSE REGULATORY DOMAIN-CONTAINING PROTEIN"/>
    <property type="match status" value="1"/>
</dbReference>
<organism evidence="3">
    <name type="scientific">marine sediment metagenome</name>
    <dbReference type="NCBI Taxonomy" id="412755"/>
    <lineage>
        <taxon>unclassified sequences</taxon>
        <taxon>metagenomes</taxon>
        <taxon>ecological metagenomes</taxon>
    </lineage>
</organism>
<dbReference type="SMART" id="SM00448">
    <property type="entry name" value="REC"/>
    <property type="match status" value="1"/>
</dbReference>
<dbReference type="InterPro" id="IPR050595">
    <property type="entry name" value="Bact_response_regulator"/>
</dbReference>
<dbReference type="Gene3D" id="3.40.50.2300">
    <property type="match status" value="1"/>
</dbReference>
<reference evidence="3" key="1">
    <citation type="journal article" date="2015" name="Nature">
        <title>Complex archaea that bridge the gap between prokaryotes and eukaryotes.</title>
        <authorList>
            <person name="Spang A."/>
            <person name="Saw J.H."/>
            <person name="Jorgensen S.L."/>
            <person name="Zaremba-Niedzwiedzka K."/>
            <person name="Martijn J."/>
            <person name="Lind A.E."/>
            <person name="van Eijk R."/>
            <person name="Schleper C."/>
            <person name="Guy L."/>
            <person name="Ettema T.J."/>
        </authorList>
    </citation>
    <scope>NUCLEOTIDE SEQUENCE</scope>
</reference>
<protein>
    <recommendedName>
        <fullName evidence="2">Response regulatory domain-containing protein</fullName>
    </recommendedName>
</protein>
<dbReference type="AlphaFoldDB" id="A0A0F9QNT2"/>
<dbReference type="PANTHER" id="PTHR44591">
    <property type="entry name" value="STRESS RESPONSE REGULATOR PROTEIN 1"/>
    <property type="match status" value="1"/>
</dbReference>
<dbReference type="GO" id="GO:0000160">
    <property type="term" value="P:phosphorelay signal transduction system"/>
    <property type="evidence" value="ECO:0007669"/>
    <property type="project" value="InterPro"/>
</dbReference>